<keyword evidence="2" id="KW-1185">Reference proteome</keyword>
<comment type="caution">
    <text evidence="1">The sequence shown here is derived from an EMBL/GenBank/DDBJ whole genome shotgun (WGS) entry which is preliminary data.</text>
</comment>
<reference evidence="1" key="2">
    <citation type="submission" date="2021-10" db="EMBL/GenBank/DDBJ databases">
        <title>Phylogenomics reveals ancestral predisposition of the termite-cultivated fungus Termitomyces towards a domesticated lifestyle.</title>
        <authorList>
            <person name="Auxier B."/>
            <person name="Grum-Grzhimaylo A."/>
            <person name="Cardenas M.E."/>
            <person name="Lodge J.D."/>
            <person name="Laessoe T."/>
            <person name="Pedersen O."/>
            <person name="Smith M.E."/>
            <person name="Kuyper T.W."/>
            <person name="Franco-Molano E.A."/>
            <person name="Baroni T.J."/>
            <person name="Aanen D.K."/>
        </authorList>
    </citation>
    <scope>NUCLEOTIDE SEQUENCE</scope>
    <source>
        <strain evidence="1">D49</strain>
    </source>
</reference>
<evidence type="ECO:0000313" key="1">
    <source>
        <dbReference type="EMBL" id="KAG5649516.1"/>
    </source>
</evidence>
<organism evidence="1 2">
    <name type="scientific">Sphagnurus paluster</name>
    <dbReference type="NCBI Taxonomy" id="117069"/>
    <lineage>
        <taxon>Eukaryota</taxon>
        <taxon>Fungi</taxon>
        <taxon>Dikarya</taxon>
        <taxon>Basidiomycota</taxon>
        <taxon>Agaricomycotina</taxon>
        <taxon>Agaricomycetes</taxon>
        <taxon>Agaricomycetidae</taxon>
        <taxon>Agaricales</taxon>
        <taxon>Tricholomatineae</taxon>
        <taxon>Lyophyllaceae</taxon>
        <taxon>Sphagnurus</taxon>
    </lineage>
</organism>
<evidence type="ECO:0008006" key="3">
    <source>
        <dbReference type="Google" id="ProtNLM"/>
    </source>
</evidence>
<dbReference type="Proteomes" id="UP000717328">
    <property type="component" value="Unassembled WGS sequence"/>
</dbReference>
<evidence type="ECO:0000313" key="2">
    <source>
        <dbReference type="Proteomes" id="UP000717328"/>
    </source>
</evidence>
<name>A0A9P7KJD0_9AGAR</name>
<protein>
    <recommendedName>
        <fullName evidence="3">DUF4219 domain-containing protein</fullName>
    </recommendedName>
</protein>
<gene>
    <name evidence="1" type="ORF">H0H81_003342</name>
</gene>
<proteinExistence type="predicted"/>
<sequence length="113" mass="12267">MSSTASRTSSGIETIPVFTGSNWQGWANKVQAYAQLMGVWDDIMENVVPLLPLPVADSTASPPVAGPSWSEQMAYQKAIKETRRSSEQAMGLISTKVSDSIRTRIYSEASTLL</sequence>
<dbReference type="AlphaFoldDB" id="A0A9P7KJD0"/>
<dbReference type="EMBL" id="JABCKI010000916">
    <property type="protein sequence ID" value="KAG5649516.1"/>
    <property type="molecule type" value="Genomic_DNA"/>
</dbReference>
<reference evidence="1" key="1">
    <citation type="submission" date="2021-02" db="EMBL/GenBank/DDBJ databases">
        <authorList>
            <person name="Nieuwenhuis M."/>
            <person name="Van De Peppel L.J.J."/>
        </authorList>
    </citation>
    <scope>NUCLEOTIDE SEQUENCE</scope>
    <source>
        <strain evidence="1">D49</strain>
    </source>
</reference>
<accession>A0A9P7KJD0</accession>